<evidence type="ECO:0000256" key="4">
    <source>
        <dbReference type="ARBA" id="ARBA00023015"/>
    </source>
</evidence>
<evidence type="ECO:0000256" key="6">
    <source>
        <dbReference type="ARBA" id="ARBA00031706"/>
    </source>
</evidence>
<dbReference type="PANTHER" id="PTHR11618:SF13">
    <property type="entry name" value="TRANSCRIPTION INITIATION FACTOR IIB"/>
    <property type="match status" value="1"/>
</dbReference>
<keyword evidence="5" id="KW-0804">Transcription</keyword>
<comment type="similarity">
    <text evidence="1">Belongs to the TFIIB family.</text>
</comment>
<organism evidence="7 8">
    <name type="scientific">Tetradesmus obliquus</name>
    <name type="common">Green alga</name>
    <name type="synonym">Acutodesmus obliquus</name>
    <dbReference type="NCBI Taxonomy" id="3088"/>
    <lineage>
        <taxon>Eukaryota</taxon>
        <taxon>Viridiplantae</taxon>
        <taxon>Chlorophyta</taxon>
        <taxon>core chlorophytes</taxon>
        <taxon>Chlorophyceae</taxon>
        <taxon>CS clade</taxon>
        <taxon>Sphaeropleales</taxon>
        <taxon>Scenedesmaceae</taxon>
        <taxon>Tetradesmus</taxon>
    </lineage>
</organism>
<dbReference type="AlphaFoldDB" id="A0A383WG97"/>
<dbReference type="SUPFAM" id="SSF57783">
    <property type="entry name" value="Zinc beta-ribbon"/>
    <property type="match status" value="1"/>
</dbReference>
<evidence type="ECO:0000256" key="5">
    <source>
        <dbReference type="ARBA" id="ARBA00023163"/>
    </source>
</evidence>
<dbReference type="STRING" id="3088.A0A383WG97"/>
<evidence type="ECO:0000313" key="8">
    <source>
        <dbReference type="Proteomes" id="UP000256970"/>
    </source>
</evidence>
<dbReference type="SUPFAM" id="SSF47954">
    <property type="entry name" value="Cyclin-like"/>
    <property type="match status" value="1"/>
</dbReference>
<dbReference type="GO" id="GO:0008270">
    <property type="term" value="F:zinc ion binding"/>
    <property type="evidence" value="ECO:0007669"/>
    <property type="project" value="UniProtKB-KW"/>
</dbReference>
<evidence type="ECO:0000256" key="2">
    <source>
        <dbReference type="ARBA" id="ARBA00013932"/>
    </source>
</evidence>
<reference evidence="7 8" key="1">
    <citation type="submission" date="2016-10" db="EMBL/GenBank/DDBJ databases">
        <authorList>
            <person name="Cai Z."/>
        </authorList>
    </citation>
    <scope>NUCLEOTIDE SEQUENCE [LARGE SCALE GENOMIC DNA]</scope>
</reference>
<dbReference type="PROSITE" id="PS00782">
    <property type="entry name" value="TFIIB"/>
    <property type="match status" value="1"/>
</dbReference>
<protein>
    <recommendedName>
        <fullName evidence="2">Transcription initiation factor IIB</fullName>
    </recommendedName>
    <alternativeName>
        <fullName evidence="6">General transcription factor TFIIB</fullName>
    </alternativeName>
</protein>
<dbReference type="CDD" id="cd20551">
    <property type="entry name" value="CYCLIN_TFIIB_rpt1"/>
    <property type="match status" value="1"/>
</dbReference>
<dbReference type="InterPro" id="IPR013763">
    <property type="entry name" value="Cyclin-like_dom"/>
</dbReference>
<dbReference type="EMBL" id="FNXT01001248">
    <property type="protein sequence ID" value="SZX76084.1"/>
    <property type="molecule type" value="Genomic_DNA"/>
</dbReference>
<dbReference type="Proteomes" id="UP000256970">
    <property type="component" value="Unassembled WGS sequence"/>
</dbReference>
<dbReference type="SMART" id="SM00385">
    <property type="entry name" value="CYCLIN"/>
    <property type="match status" value="1"/>
</dbReference>
<dbReference type="Pfam" id="PF00382">
    <property type="entry name" value="TFIIB"/>
    <property type="match status" value="1"/>
</dbReference>
<dbReference type="FunFam" id="1.10.472.170:FF:000001">
    <property type="entry name" value="Transcription initiation factor IIB"/>
    <property type="match status" value="1"/>
</dbReference>
<dbReference type="GO" id="GO:0070897">
    <property type="term" value="P:transcription preinitiation complex assembly"/>
    <property type="evidence" value="ECO:0007669"/>
    <property type="project" value="InterPro"/>
</dbReference>
<dbReference type="GO" id="GO:0097550">
    <property type="term" value="C:transcription preinitiation complex"/>
    <property type="evidence" value="ECO:0007669"/>
    <property type="project" value="TreeGrafter"/>
</dbReference>
<dbReference type="GO" id="GO:0017025">
    <property type="term" value="F:TBP-class protein binding"/>
    <property type="evidence" value="ECO:0007669"/>
    <property type="project" value="InterPro"/>
</dbReference>
<evidence type="ECO:0000313" key="7">
    <source>
        <dbReference type="EMBL" id="SZX76084.1"/>
    </source>
</evidence>
<keyword evidence="4" id="KW-0805">Transcription regulation</keyword>
<dbReference type="Gene3D" id="1.10.472.10">
    <property type="entry name" value="Cyclin-like"/>
    <property type="match status" value="1"/>
</dbReference>
<dbReference type="InterPro" id="IPR023486">
    <property type="entry name" value="TFIIB_CS"/>
</dbReference>
<keyword evidence="8" id="KW-1185">Reference proteome</keyword>
<sequence length="402" mass="42948">MDTLYAPVGALRQERVCADCGGRDFVEDHAAGDIVCKACGLVAEAHIIDERSEWRTFGDKEKEGDDPSRVGGAQNPFMNDGGLSTGIGKLPGGAGGQYNTLMRLHNRQNVSDRAMQTASREVATTCERLRMTDAVRNSALEIYKDVHDNKALKGRALKAVYAACIFVAAKRENTPRTFKEICAVMPDVSKVDIGRCFTAIDRMYKKHLQMKAMHQGKDLAGAVALEGARPNATAGMATQATDLIKRFMSKLGLEQKVSLMAHRVGLKAAELAAAEAVPWASRDPATQACALIYGVLLIQKLRFPDTADELPDFQRLADVGGMAPSTIRDGFRQMLPYLATPGKLVADKDAGADILARLEDAAAESLGPGGWDAKARKKAATKATRPAAGMPSGSAAAAGFGR</sequence>
<dbReference type="Pfam" id="PF08271">
    <property type="entry name" value="Zn_Ribbon_TF"/>
    <property type="match status" value="1"/>
</dbReference>
<dbReference type="InterPro" id="IPR013137">
    <property type="entry name" value="Znf_TFIIB"/>
</dbReference>
<name>A0A383WG97_TETOB</name>
<dbReference type="InterPro" id="IPR013150">
    <property type="entry name" value="TFIIB_cyclin"/>
</dbReference>
<dbReference type="PRINTS" id="PR00685">
    <property type="entry name" value="TIFACTORIIB"/>
</dbReference>
<proteinExistence type="inferred from homology"/>
<dbReference type="PANTHER" id="PTHR11618">
    <property type="entry name" value="TRANSCRIPTION INITIATION FACTOR IIB-RELATED"/>
    <property type="match status" value="1"/>
</dbReference>
<evidence type="ECO:0000256" key="3">
    <source>
        <dbReference type="ARBA" id="ARBA00022737"/>
    </source>
</evidence>
<dbReference type="PROSITE" id="PS51134">
    <property type="entry name" value="ZF_TFIIB"/>
    <property type="match status" value="1"/>
</dbReference>
<gene>
    <name evidence="7" type="ORF">BQ4739_LOCUS16447</name>
</gene>
<accession>A0A383WG97</accession>
<dbReference type="InterPro" id="IPR036915">
    <property type="entry name" value="Cyclin-like_sf"/>
</dbReference>
<dbReference type="Gene3D" id="1.10.472.170">
    <property type="match status" value="1"/>
</dbReference>
<keyword evidence="3" id="KW-0677">Repeat</keyword>
<dbReference type="GO" id="GO:0005634">
    <property type="term" value="C:nucleus"/>
    <property type="evidence" value="ECO:0007669"/>
    <property type="project" value="TreeGrafter"/>
</dbReference>
<dbReference type="InterPro" id="IPR000812">
    <property type="entry name" value="TFIIB"/>
</dbReference>
<evidence type="ECO:0000256" key="1">
    <source>
        <dbReference type="ARBA" id="ARBA00010857"/>
    </source>
</evidence>